<evidence type="ECO:0000313" key="12">
    <source>
        <dbReference type="Proteomes" id="UP000664534"/>
    </source>
</evidence>
<evidence type="ECO:0000256" key="1">
    <source>
        <dbReference type="ARBA" id="ARBA00001971"/>
    </source>
</evidence>
<dbReference type="Gene3D" id="1.10.630.10">
    <property type="entry name" value="Cytochrome P450"/>
    <property type="match status" value="1"/>
</dbReference>
<comment type="cofactor">
    <cofactor evidence="1 8">
        <name>heme</name>
        <dbReference type="ChEBI" id="CHEBI:30413"/>
    </cofactor>
</comment>
<dbReference type="PROSITE" id="PS00086">
    <property type="entry name" value="CYTOCHROME_P450"/>
    <property type="match status" value="1"/>
</dbReference>
<name>A0A8H3G6E1_9LECA</name>
<dbReference type="CDD" id="cd11063">
    <property type="entry name" value="CYP52"/>
    <property type="match status" value="1"/>
</dbReference>
<reference evidence="11" key="1">
    <citation type="submission" date="2021-03" db="EMBL/GenBank/DDBJ databases">
        <authorList>
            <person name="Tagirdzhanova G."/>
        </authorList>
    </citation>
    <scope>NUCLEOTIDE SEQUENCE</scope>
</reference>
<accession>A0A8H3G6E1</accession>
<evidence type="ECO:0008006" key="13">
    <source>
        <dbReference type="Google" id="ProtNLM"/>
    </source>
</evidence>
<dbReference type="OrthoDB" id="1470350at2759"/>
<feature type="region of interest" description="Disordered" evidence="10">
    <location>
        <begin position="284"/>
        <end position="303"/>
    </location>
</feature>
<dbReference type="PRINTS" id="PR00463">
    <property type="entry name" value="EP450I"/>
</dbReference>
<dbReference type="PRINTS" id="PR00385">
    <property type="entry name" value="P450"/>
</dbReference>
<keyword evidence="3 8" id="KW-0349">Heme</keyword>
<sequence length="535" mass="61090">MFPLLDFALIPIGVIVLISATKKLLRWRQDQAFADSHGCKPPAKLSRIENIKEVLHANEKHAWLDMWYRRYSRVAPTFESATVSFDPIIFTNEPENIKTILATDFNTFGLGHRRKELMDPIVGPGIFSSDGQAWRHSRALIRPSLSKAQISNLPCFERHFQDLLTALPPVDKLSNQVEVNLQPLFLRMTLDSASETLLGRGLSFRSLLDPPGSKSLRFLDAFDYATKVVHMRHALNRGYTKPYSIASRLWQGRKGDRFEESCKTVHAVMDDVVSEYLRSHYQKPFEKENADGKKEGADESGSETQKHVLIDAMAESTLDPSELRYEVLNVLIAGRDTTGALLSNVFFMLARHPDVWDRVRAEVEETFEGRLPDFESLHNLKQVRYLLNESLRLFPPLPFNMRVANFNTTLPKGGGPEGKDPVFVKEGQQVNYHVYALHRSKETFGPDAEDYRPDRWENPELRPGWGYIPFNGGARVCLGQQLALTQATYVVVRMMQEFTSITRRDKREEWQEQITLNTKSLHGTKVALMKADKES</sequence>
<dbReference type="EMBL" id="CAJPDT010000101">
    <property type="protein sequence ID" value="CAF9937632.1"/>
    <property type="molecule type" value="Genomic_DNA"/>
</dbReference>
<feature type="compositionally biased region" description="Basic and acidic residues" evidence="10">
    <location>
        <begin position="284"/>
        <end position="297"/>
    </location>
</feature>
<evidence type="ECO:0000256" key="6">
    <source>
        <dbReference type="ARBA" id="ARBA00023004"/>
    </source>
</evidence>
<dbReference type="AlphaFoldDB" id="A0A8H3G6E1"/>
<dbReference type="InterPro" id="IPR002401">
    <property type="entry name" value="Cyt_P450_E_grp-I"/>
</dbReference>
<dbReference type="InterPro" id="IPR001128">
    <property type="entry name" value="Cyt_P450"/>
</dbReference>
<keyword evidence="7 9" id="KW-0503">Monooxygenase</keyword>
<evidence type="ECO:0000256" key="2">
    <source>
        <dbReference type="ARBA" id="ARBA00010617"/>
    </source>
</evidence>
<evidence type="ECO:0000256" key="4">
    <source>
        <dbReference type="ARBA" id="ARBA00022723"/>
    </source>
</evidence>
<protein>
    <recommendedName>
        <fullName evidence="13">Cytochrome P450</fullName>
    </recommendedName>
</protein>
<dbReference type="GO" id="GO:0020037">
    <property type="term" value="F:heme binding"/>
    <property type="evidence" value="ECO:0007669"/>
    <property type="project" value="InterPro"/>
</dbReference>
<keyword evidence="12" id="KW-1185">Reference proteome</keyword>
<dbReference type="GO" id="GO:0016705">
    <property type="term" value="F:oxidoreductase activity, acting on paired donors, with incorporation or reduction of molecular oxygen"/>
    <property type="evidence" value="ECO:0007669"/>
    <property type="project" value="InterPro"/>
</dbReference>
<feature type="binding site" description="axial binding residue" evidence="8">
    <location>
        <position position="477"/>
    </location>
    <ligand>
        <name>heme</name>
        <dbReference type="ChEBI" id="CHEBI:30413"/>
    </ligand>
    <ligandPart>
        <name>Fe</name>
        <dbReference type="ChEBI" id="CHEBI:18248"/>
    </ligandPart>
</feature>
<gene>
    <name evidence="11" type="ORF">IMSHALPRED_000485</name>
</gene>
<dbReference type="PANTHER" id="PTHR24287">
    <property type="entry name" value="P450, PUTATIVE (EUROFUNG)-RELATED"/>
    <property type="match status" value="1"/>
</dbReference>
<keyword evidence="6 8" id="KW-0408">Iron</keyword>
<keyword evidence="4 8" id="KW-0479">Metal-binding</keyword>
<evidence type="ECO:0000256" key="9">
    <source>
        <dbReference type="RuleBase" id="RU000461"/>
    </source>
</evidence>
<dbReference type="GO" id="GO:0005506">
    <property type="term" value="F:iron ion binding"/>
    <property type="evidence" value="ECO:0007669"/>
    <property type="project" value="InterPro"/>
</dbReference>
<keyword evidence="5 9" id="KW-0560">Oxidoreductase</keyword>
<dbReference type="Pfam" id="PF00067">
    <property type="entry name" value="p450"/>
    <property type="match status" value="1"/>
</dbReference>
<evidence type="ECO:0000256" key="5">
    <source>
        <dbReference type="ARBA" id="ARBA00023002"/>
    </source>
</evidence>
<evidence type="ECO:0000256" key="8">
    <source>
        <dbReference type="PIRSR" id="PIRSR602401-1"/>
    </source>
</evidence>
<dbReference type="InterPro" id="IPR017972">
    <property type="entry name" value="Cyt_P450_CS"/>
</dbReference>
<dbReference type="SUPFAM" id="SSF48264">
    <property type="entry name" value="Cytochrome P450"/>
    <property type="match status" value="1"/>
</dbReference>
<comment type="caution">
    <text evidence="11">The sequence shown here is derived from an EMBL/GenBank/DDBJ whole genome shotgun (WGS) entry which is preliminary data.</text>
</comment>
<dbReference type="InterPro" id="IPR036396">
    <property type="entry name" value="Cyt_P450_sf"/>
</dbReference>
<dbReference type="PANTHER" id="PTHR24287:SF1">
    <property type="entry name" value="P450, PUTATIVE (EUROFUNG)-RELATED"/>
    <property type="match status" value="1"/>
</dbReference>
<evidence type="ECO:0000256" key="3">
    <source>
        <dbReference type="ARBA" id="ARBA00022617"/>
    </source>
</evidence>
<dbReference type="InterPro" id="IPR047146">
    <property type="entry name" value="Cyt_P450_E_CYP52_fungi"/>
</dbReference>
<dbReference type="Proteomes" id="UP000664534">
    <property type="component" value="Unassembled WGS sequence"/>
</dbReference>
<organism evidence="11 12">
    <name type="scientific">Imshaugia aleurites</name>
    <dbReference type="NCBI Taxonomy" id="172621"/>
    <lineage>
        <taxon>Eukaryota</taxon>
        <taxon>Fungi</taxon>
        <taxon>Dikarya</taxon>
        <taxon>Ascomycota</taxon>
        <taxon>Pezizomycotina</taxon>
        <taxon>Lecanoromycetes</taxon>
        <taxon>OSLEUM clade</taxon>
        <taxon>Lecanoromycetidae</taxon>
        <taxon>Lecanorales</taxon>
        <taxon>Lecanorineae</taxon>
        <taxon>Parmeliaceae</taxon>
        <taxon>Imshaugia</taxon>
    </lineage>
</organism>
<proteinExistence type="inferred from homology"/>
<evidence type="ECO:0000256" key="10">
    <source>
        <dbReference type="SAM" id="MobiDB-lite"/>
    </source>
</evidence>
<comment type="similarity">
    <text evidence="2 9">Belongs to the cytochrome P450 family.</text>
</comment>
<dbReference type="GO" id="GO:0004497">
    <property type="term" value="F:monooxygenase activity"/>
    <property type="evidence" value="ECO:0007669"/>
    <property type="project" value="UniProtKB-KW"/>
</dbReference>
<evidence type="ECO:0000313" key="11">
    <source>
        <dbReference type="EMBL" id="CAF9937632.1"/>
    </source>
</evidence>
<evidence type="ECO:0000256" key="7">
    <source>
        <dbReference type="ARBA" id="ARBA00023033"/>
    </source>
</evidence>